<feature type="domain" description="DNA mismatch repair proteins mutS family" evidence="6">
    <location>
        <begin position="793"/>
        <end position="809"/>
    </location>
</feature>
<dbReference type="SMART" id="SM00533">
    <property type="entry name" value="MUTSd"/>
    <property type="match status" value="1"/>
</dbReference>
<keyword evidence="8" id="KW-1185">Reference proteome</keyword>
<dbReference type="GO" id="GO:0006298">
    <property type="term" value="P:mismatch repair"/>
    <property type="evidence" value="ECO:0007669"/>
    <property type="project" value="InterPro"/>
</dbReference>
<dbReference type="GO" id="GO:0051026">
    <property type="term" value="P:chiasma assembly"/>
    <property type="evidence" value="ECO:0007669"/>
    <property type="project" value="TreeGrafter"/>
</dbReference>
<dbReference type="SMART" id="SM00534">
    <property type="entry name" value="MUTSac"/>
    <property type="match status" value="1"/>
</dbReference>
<keyword evidence="4" id="KW-0238">DNA-binding</keyword>
<feature type="compositionally biased region" description="Polar residues" evidence="5">
    <location>
        <begin position="14"/>
        <end position="32"/>
    </location>
</feature>
<dbReference type="Pfam" id="PF05192">
    <property type="entry name" value="MutS_III"/>
    <property type="match status" value="1"/>
</dbReference>
<dbReference type="Proteomes" id="UP000799438">
    <property type="component" value="Unassembled WGS sequence"/>
</dbReference>
<dbReference type="GO" id="GO:0140664">
    <property type="term" value="F:ATP-dependent DNA damage sensor activity"/>
    <property type="evidence" value="ECO:0007669"/>
    <property type="project" value="InterPro"/>
</dbReference>
<feature type="compositionally biased region" description="Low complexity" evidence="5">
    <location>
        <begin position="33"/>
        <end position="48"/>
    </location>
</feature>
<feature type="compositionally biased region" description="Polar residues" evidence="5">
    <location>
        <begin position="49"/>
        <end position="59"/>
    </location>
</feature>
<dbReference type="Gene3D" id="3.40.50.300">
    <property type="entry name" value="P-loop containing nucleotide triphosphate hydrolases"/>
    <property type="match status" value="1"/>
</dbReference>
<dbReference type="PANTHER" id="PTHR11361">
    <property type="entry name" value="DNA MISMATCH REPAIR PROTEIN MUTS FAMILY MEMBER"/>
    <property type="match status" value="1"/>
</dbReference>
<dbReference type="PANTHER" id="PTHR11361:SF20">
    <property type="entry name" value="MUTS PROTEIN HOMOLOG 5"/>
    <property type="match status" value="1"/>
</dbReference>
<dbReference type="InterPro" id="IPR027417">
    <property type="entry name" value="P-loop_NTPase"/>
</dbReference>
<evidence type="ECO:0000256" key="3">
    <source>
        <dbReference type="ARBA" id="ARBA00022840"/>
    </source>
</evidence>
<evidence type="ECO:0000259" key="6">
    <source>
        <dbReference type="PROSITE" id="PS00486"/>
    </source>
</evidence>
<protein>
    <recommendedName>
        <fullName evidence="6">DNA mismatch repair proteins mutS family domain-containing protein</fullName>
    </recommendedName>
</protein>
<dbReference type="Gene3D" id="1.10.1420.10">
    <property type="match status" value="1"/>
</dbReference>
<dbReference type="EMBL" id="ML995477">
    <property type="protein sequence ID" value="KAF2145739.1"/>
    <property type="molecule type" value="Genomic_DNA"/>
</dbReference>
<dbReference type="AlphaFoldDB" id="A0A6A6BNL7"/>
<comment type="similarity">
    <text evidence="1">Belongs to the DNA mismatch repair MutS family.</text>
</comment>
<dbReference type="GO" id="GO:0030983">
    <property type="term" value="F:mismatched DNA binding"/>
    <property type="evidence" value="ECO:0007669"/>
    <property type="project" value="InterPro"/>
</dbReference>
<evidence type="ECO:0000256" key="1">
    <source>
        <dbReference type="ARBA" id="ARBA00006271"/>
    </source>
</evidence>
<dbReference type="InterPro" id="IPR036187">
    <property type="entry name" value="DNA_mismatch_repair_MutS_sf"/>
</dbReference>
<dbReference type="OrthoDB" id="29596at2759"/>
<proteinExistence type="inferred from homology"/>
<dbReference type="InterPro" id="IPR045076">
    <property type="entry name" value="MutS"/>
</dbReference>
<dbReference type="InterPro" id="IPR000432">
    <property type="entry name" value="DNA_mismatch_repair_MutS_C"/>
</dbReference>
<evidence type="ECO:0000256" key="5">
    <source>
        <dbReference type="SAM" id="MobiDB-lite"/>
    </source>
</evidence>
<sequence>MPFKPPYKRRRNGSVATPRSYQNNASSSHSTVRFSGSPSGPSRRPPFSQTARWQTPQRPSSERHLDDAISIVNSTQPEDDDDSDNLDALNEVIMAVDLRERGTVGCSYYVAREEKLYFMEDMKLGGADMVDALKLYVDPTVILVPARIDETVLDKLDPEQRRYGSVDGAYDQFALPYILEMRPSSEYSYETAKNKLVNLRNASDQGPQITFTIPGDVHAADNTGTDDDNSGRQEHLLKLSGWINIDSRITVGCAGAVLSYLQRRRATAYLPGDQAVLAMFRVSAIEMFTVTGNMFINMDTLLSLQIMQSECHPHSHNQGPTKSNSGSKEGLSVYGLFHHLARTPQGKLLLRQYFLRPSLNLEVITQRLDAVAAFLQPENASVTTSLVKNLRSVKNMRLVTINLRKGISGGSNTRTGITNGGVWISLRNFAYYALKIKDDLQELSRTDQLPISRKIFEKFEGPRLAQVGRKISEVVDFEQSAEQRRTVVLNGVDEQLDNMKRTYDGIEHLLSQVARHIAEQVPTTISAELNVIFFPQLGFLITVPYNTETECGVWEGSADDPWERMFTSEQVAYYKNENVREMDDHFGDLHGLICDREIEIIHALAQSILDYEELLTSTSDICAELDALLALAQGAKMYRFTKPIVMTENVIKIQKGRHPLQELTVPSYVTNDTHLVGSSIQFETDDSRDCEMPSPTSRQETLNTDIDPKEGSSMLIMTGANYSGKSVYIKQVALIVYMAHVGCFVPAESARIGITDKILTRIATRESVSRIQSAFMIDLQQVSLALSLATPRSLLLLDEFGKGTESNDGAGLVCAVFEHLLNLGDRSPKVLGVTHFHEIFESHCLRAKSPLQFGHMEVRVDPAATALEDQLTYVYNLREGRSTSSFGSCCAAINGIGPEIVQRAEELILLAARGEDLIATCTMMPDSERQELAEAEAIARRFLAAEVDGAKEPR</sequence>
<evidence type="ECO:0000256" key="4">
    <source>
        <dbReference type="ARBA" id="ARBA00023125"/>
    </source>
</evidence>
<dbReference type="CDD" id="cd03281">
    <property type="entry name" value="ABC_MSH5_euk"/>
    <property type="match status" value="1"/>
</dbReference>
<reference evidence="7" key="1">
    <citation type="journal article" date="2020" name="Stud. Mycol.">
        <title>101 Dothideomycetes genomes: a test case for predicting lifestyles and emergence of pathogens.</title>
        <authorList>
            <person name="Haridas S."/>
            <person name="Albert R."/>
            <person name="Binder M."/>
            <person name="Bloem J."/>
            <person name="Labutti K."/>
            <person name="Salamov A."/>
            <person name="Andreopoulos B."/>
            <person name="Baker S."/>
            <person name="Barry K."/>
            <person name="Bills G."/>
            <person name="Bluhm B."/>
            <person name="Cannon C."/>
            <person name="Castanera R."/>
            <person name="Culley D."/>
            <person name="Daum C."/>
            <person name="Ezra D."/>
            <person name="Gonzalez J."/>
            <person name="Henrissat B."/>
            <person name="Kuo A."/>
            <person name="Liang C."/>
            <person name="Lipzen A."/>
            <person name="Lutzoni F."/>
            <person name="Magnuson J."/>
            <person name="Mondo S."/>
            <person name="Nolan M."/>
            <person name="Ohm R."/>
            <person name="Pangilinan J."/>
            <person name="Park H.-J."/>
            <person name="Ramirez L."/>
            <person name="Alfaro M."/>
            <person name="Sun H."/>
            <person name="Tritt A."/>
            <person name="Yoshinaga Y."/>
            <person name="Zwiers L.-H."/>
            <person name="Turgeon B."/>
            <person name="Goodwin S."/>
            <person name="Spatafora J."/>
            <person name="Crous P."/>
            <person name="Grigoriev I."/>
        </authorList>
    </citation>
    <scope>NUCLEOTIDE SEQUENCE</scope>
    <source>
        <strain evidence="7">CBS 121167</strain>
    </source>
</reference>
<dbReference type="GeneID" id="54295429"/>
<dbReference type="RefSeq" id="XP_033401451.1">
    <property type="nucleotide sequence ID" value="XM_033537933.1"/>
</dbReference>
<dbReference type="Pfam" id="PF00488">
    <property type="entry name" value="MutS_V"/>
    <property type="match status" value="1"/>
</dbReference>
<dbReference type="GO" id="GO:0005634">
    <property type="term" value="C:nucleus"/>
    <property type="evidence" value="ECO:0007669"/>
    <property type="project" value="TreeGrafter"/>
</dbReference>
<dbReference type="PROSITE" id="PS00486">
    <property type="entry name" value="DNA_MISMATCH_REPAIR_2"/>
    <property type="match status" value="1"/>
</dbReference>
<feature type="non-terminal residue" evidence="7">
    <location>
        <position position="954"/>
    </location>
</feature>
<feature type="compositionally biased region" description="Basic residues" evidence="5">
    <location>
        <begin position="1"/>
        <end position="12"/>
    </location>
</feature>
<accession>A0A6A6BNL7</accession>
<keyword evidence="2" id="KW-0547">Nucleotide-binding</keyword>
<dbReference type="GO" id="GO:0005524">
    <property type="term" value="F:ATP binding"/>
    <property type="evidence" value="ECO:0007669"/>
    <property type="project" value="UniProtKB-KW"/>
</dbReference>
<gene>
    <name evidence="7" type="ORF">K452DRAFT_244048</name>
</gene>
<dbReference type="InterPro" id="IPR007696">
    <property type="entry name" value="DNA_mismatch_repair_MutS_core"/>
</dbReference>
<evidence type="ECO:0000313" key="8">
    <source>
        <dbReference type="Proteomes" id="UP000799438"/>
    </source>
</evidence>
<feature type="region of interest" description="Disordered" evidence="5">
    <location>
        <begin position="1"/>
        <end position="65"/>
    </location>
</feature>
<name>A0A6A6BNL7_9PEZI</name>
<evidence type="ECO:0000256" key="2">
    <source>
        <dbReference type="ARBA" id="ARBA00022741"/>
    </source>
</evidence>
<keyword evidence="3" id="KW-0067">ATP-binding</keyword>
<dbReference type="SUPFAM" id="SSF48334">
    <property type="entry name" value="DNA repair protein MutS, domain III"/>
    <property type="match status" value="1"/>
</dbReference>
<organism evidence="7 8">
    <name type="scientific">Aplosporella prunicola CBS 121167</name>
    <dbReference type="NCBI Taxonomy" id="1176127"/>
    <lineage>
        <taxon>Eukaryota</taxon>
        <taxon>Fungi</taxon>
        <taxon>Dikarya</taxon>
        <taxon>Ascomycota</taxon>
        <taxon>Pezizomycotina</taxon>
        <taxon>Dothideomycetes</taxon>
        <taxon>Dothideomycetes incertae sedis</taxon>
        <taxon>Botryosphaeriales</taxon>
        <taxon>Aplosporellaceae</taxon>
        <taxon>Aplosporella</taxon>
    </lineage>
</organism>
<evidence type="ECO:0000313" key="7">
    <source>
        <dbReference type="EMBL" id="KAF2145739.1"/>
    </source>
</evidence>
<dbReference type="SUPFAM" id="SSF52540">
    <property type="entry name" value="P-loop containing nucleoside triphosphate hydrolases"/>
    <property type="match status" value="1"/>
</dbReference>